<proteinExistence type="predicted"/>
<evidence type="ECO:0000256" key="1">
    <source>
        <dbReference type="SAM" id="Phobius"/>
    </source>
</evidence>
<reference evidence="2" key="1">
    <citation type="journal article" date="2014" name="Int. J. Syst. Evol. Microbiol.">
        <title>Complete genome sequence of Corynebacterium casei LMG S-19264T (=DSM 44701T), isolated from a smear-ripened cheese.</title>
        <authorList>
            <consortium name="US DOE Joint Genome Institute (JGI-PGF)"/>
            <person name="Walter F."/>
            <person name="Albersmeier A."/>
            <person name="Kalinowski J."/>
            <person name="Ruckert C."/>
        </authorList>
    </citation>
    <scope>NUCLEOTIDE SEQUENCE</scope>
    <source>
        <strain evidence="2">JCM 31311</strain>
    </source>
</reference>
<dbReference type="PANTHER" id="PTHR39186:SF1">
    <property type="entry name" value="DUF2071 DOMAIN-CONTAINING PROTEIN"/>
    <property type="match status" value="1"/>
</dbReference>
<feature type="transmembrane region" description="Helical" evidence="1">
    <location>
        <begin position="7"/>
        <end position="26"/>
    </location>
</feature>
<reference evidence="2" key="2">
    <citation type="submission" date="2020-09" db="EMBL/GenBank/DDBJ databases">
        <authorList>
            <person name="Sun Q."/>
            <person name="Ohkuma M."/>
        </authorList>
    </citation>
    <scope>NUCLEOTIDE SEQUENCE</scope>
    <source>
        <strain evidence="2">JCM 31311</strain>
    </source>
</reference>
<keyword evidence="1" id="KW-1133">Transmembrane helix</keyword>
<evidence type="ECO:0000313" key="3">
    <source>
        <dbReference type="Proteomes" id="UP000603865"/>
    </source>
</evidence>
<name>A0A918CHD4_9DEIO</name>
<gene>
    <name evidence="2" type="primary">yqjF</name>
    <name evidence="2" type="ORF">GCM10008957_41140</name>
</gene>
<organism evidence="2 3">
    <name type="scientific">Deinococcus ruber</name>
    <dbReference type="NCBI Taxonomy" id="1848197"/>
    <lineage>
        <taxon>Bacteria</taxon>
        <taxon>Thermotogati</taxon>
        <taxon>Deinococcota</taxon>
        <taxon>Deinococci</taxon>
        <taxon>Deinococcales</taxon>
        <taxon>Deinococcaceae</taxon>
        <taxon>Deinococcus</taxon>
    </lineage>
</organism>
<keyword evidence="1" id="KW-0472">Membrane</keyword>
<dbReference type="Pfam" id="PF09844">
    <property type="entry name" value="DUF2071"/>
    <property type="match status" value="1"/>
</dbReference>
<dbReference type="Proteomes" id="UP000603865">
    <property type="component" value="Unassembled WGS sequence"/>
</dbReference>
<protein>
    <recommendedName>
        <fullName evidence="4">DUF2071 domain-containing protein</fullName>
    </recommendedName>
</protein>
<evidence type="ECO:0000313" key="2">
    <source>
        <dbReference type="EMBL" id="GGR25292.1"/>
    </source>
</evidence>
<dbReference type="EMBL" id="BMQL01000035">
    <property type="protein sequence ID" value="GGR25292.1"/>
    <property type="molecule type" value="Genomic_DNA"/>
</dbReference>
<dbReference type="SUPFAM" id="SSF160104">
    <property type="entry name" value="Acetoacetate decarboxylase-like"/>
    <property type="match status" value="1"/>
</dbReference>
<evidence type="ECO:0008006" key="4">
    <source>
        <dbReference type="Google" id="ProtNLM"/>
    </source>
</evidence>
<dbReference type="InterPro" id="IPR018644">
    <property type="entry name" value="DUF2071"/>
</dbReference>
<keyword evidence="1" id="KW-0812">Transmembrane</keyword>
<dbReference type="PANTHER" id="PTHR39186">
    <property type="entry name" value="DUF2071 FAMILY PROTEIN"/>
    <property type="match status" value="1"/>
</dbReference>
<sequence>MFETPPVWGRFSFVGLAAGMIGSALYTCPMTHRPFPAPTSPWVLQMRWLDLCFMHWPVEPEAIARHLPAGMQLDTWEGRAYLGVVPFRMEGIRPRATFDVPGVSAFPEINLRTYVTAGGVPGVWFFSLDAAQRLAVRAARLAFHLPYFDARMWTQAQGELIRYASQRTHAGAAPARFAGAYQPSGPVFYAQPGSLEDWLTARYALYSADRHGTIFRGHIDHAPWPLQRARAEVAINTMSEQIGVPLMGEPHLLYAHRLDVRAWLIERV</sequence>
<dbReference type="InterPro" id="IPR023375">
    <property type="entry name" value="ADC_dom_sf"/>
</dbReference>
<dbReference type="AlphaFoldDB" id="A0A918CHD4"/>
<comment type="caution">
    <text evidence="2">The sequence shown here is derived from an EMBL/GenBank/DDBJ whole genome shotgun (WGS) entry which is preliminary data.</text>
</comment>
<accession>A0A918CHD4</accession>
<keyword evidence="3" id="KW-1185">Reference proteome</keyword>